<evidence type="ECO:0000313" key="3">
    <source>
        <dbReference type="Proteomes" id="UP000265882"/>
    </source>
</evidence>
<dbReference type="GO" id="GO:0016491">
    <property type="term" value="F:oxidoreductase activity"/>
    <property type="evidence" value="ECO:0007669"/>
    <property type="project" value="InterPro"/>
</dbReference>
<dbReference type="Pfam" id="PF01593">
    <property type="entry name" value="Amino_oxidase"/>
    <property type="match status" value="1"/>
</dbReference>
<dbReference type="Gene3D" id="3.50.50.60">
    <property type="entry name" value="FAD/NAD(P)-binding domain"/>
    <property type="match status" value="1"/>
</dbReference>
<feature type="domain" description="Amine oxidase" evidence="1">
    <location>
        <begin position="19"/>
        <end position="300"/>
    </location>
</feature>
<dbReference type="NCBIfam" id="NF005560">
    <property type="entry name" value="PRK07233.1"/>
    <property type="match status" value="1"/>
</dbReference>
<organism evidence="2 3">
    <name type="scientific">Abyssobacteria bacterium (strain SURF_5)</name>
    <dbReference type="NCBI Taxonomy" id="2093360"/>
    <lineage>
        <taxon>Bacteria</taxon>
        <taxon>Pseudomonadati</taxon>
        <taxon>Candidatus Hydrogenedentota</taxon>
        <taxon>Candidatus Abyssobacteria</taxon>
    </lineage>
</organism>
<dbReference type="PANTHER" id="PTHR42923">
    <property type="entry name" value="PROTOPORPHYRINOGEN OXIDASE"/>
    <property type="match status" value="1"/>
</dbReference>
<comment type="caution">
    <text evidence="2">The sequence shown here is derived from an EMBL/GenBank/DDBJ whole genome shotgun (WGS) entry which is preliminary data.</text>
</comment>
<dbReference type="PRINTS" id="PR00419">
    <property type="entry name" value="ADXRDTASE"/>
</dbReference>
<proteinExistence type="predicted"/>
<reference evidence="2 3" key="1">
    <citation type="journal article" date="2017" name="ISME J.">
        <title>Energy and carbon metabolisms in a deep terrestrial subsurface fluid microbial community.</title>
        <authorList>
            <person name="Momper L."/>
            <person name="Jungbluth S.P."/>
            <person name="Lee M.D."/>
            <person name="Amend J.P."/>
        </authorList>
    </citation>
    <scope>NUCLEOTIDE SEQUENCE [LARGE SCALE GENOMIC DNA]</scope>
    <source>
        <strain evidence="2">SURF_5</strain>
    </source>
</reference>
<evidence type="ECO:0000313" key="2">
    <source>
        <dbReference type="EMBL" id="RJP17974.1"/>
    </source>
</evidence>
<dbReference type="PANTHER" id="PTHR42923:SF46">
    <property type="entry name" value="AMINE OXIDASE"/>
    <property type="match status" value="1"/>
</dbReference>
<dbReference type="InterPro" id="IPR002937">
    <property type="entry name" value="Amino_oxidase"/>
</dbReference>
<dbReference type="AlphaFoldDB" id="A0A3A4NQ93"/>
<dbReference type="EMBL" id="QZKU01000107">
    <property type="protein sequence ID" value="RJP17974.1"/>
    <property type="molecule type" value="Genomic_DNA"/>
</dbReference>
<dbReference type="InterPro" id="IPR050464">
    <property type="entry name" value="Zeta_carotene_desat/Oxidored"/>
</dbReference>
<sequence length="441" mass="49840">MAGMKSGGQTRTAVVGGGIAGLSAAYYLLKQGHQVSLYERDKTLGGLAGSFDFGGGLIEKYYHFICMGDDDLIDLCEEVGLGRKIFWRPTRMSFFYDGKLYPFGTPLDLLFFRPVSIPGRLRFGFNIIYSRSLKYWQALENEPAHQWLSRHIGRQAYDVIWKPLLKIKFGECAEEVSASWMWHRIHRVAKSRKKLLQREMLGYLTGGTQTLVDTLAQKIRQMGGTIHTSTAVTSLHLDKGGVSGVQADGRIVPYDRVVSTLALPLVSRLLPESCADYRNQLARIKYIGVVCVILKLSRPITDSFWVNINDTRISFNGIIEYTNLNPRPDFNGNKIAYIPYYLMTSNPRYSFDKEDILKEYAAALRVISKDFLPTEIEDYRVFRDPFAQAVCTTNFSQIIPQQKAPIKGLYILDSTQLYPSDRTISGMIGLAKKLSGAMREE</sequence>
<accession>A0A3A4NQ93</accession>
<gene>
    <name evidence="2" type="ORF">C4520_15315</name>
</gene>
<dbReference type="Proteomes" id="UP000265882">
    <property type="component" value="Unassembled WGS sequence"/>
</dbReference>
<protein>
    <submittedName>
        <fullName evidence="2">FAD-dependent oxidoreductase</fullName>
    </submittedName>
</protein>
<evidence type="ECO:0000259" key="1">
    <source>
        <dbReference type="Pfam" id="PF01593"/>
    </source>
</evidence>
<name>A0A3A4NQ93_ABYX5</name>
<dbReference type="SUPFAM" id="SSF51905">
    <property type="entry name" value="FAD/NAD(P)-binding domain"/>
    <property type="match status" value="1"/>
</dbReference>
<dbReference type="InterPro" id="IPR036188">
    <property type="entry name" value="FAD/NAD-bd_sf"/>
</dbReference>